<comment type="subcellular location">
    <subcellularLocation>
        <location evidence="1">Cytoplasm</location>
    </subcellularLocation>
</comment>
<keyword evidence="2" id="KW-0963">Cytoplasm</keyword>
<dbReference type="Proteomes" id="UP001516023">
    <property type="component" value="Unassembled WGS sequence"/>
</dbReference>
<dbReference type="AlphaFoldDB" id="A0ABD3QFR8"/>
<dbReference type="Gene3D" id="3.80.10.10">
    <property type="entry name" value="Ribonuclease Inhibitor"/>
    <property type="match status" value="1"/>
</dbReference>
<accession>A0ABD3QFR8</accession>
<gene>
    <name evidence="4" type="ORF">HJC23_004469</name>
</gene>
<organism evidence="4 5">
    <name type="scientific">Cyclotella cryptica</name>
    <dbReference type="NCBI Taxonomy" id="29204"/>
    <lineage>
        <taxon>Eukaryota</taxon>
        <taxon>Sar</taxon>
        <taxon>Stramenopiles</taxon>
        <taxon>Ochrophyta</taxon>
        <taxon>Bacillariophyta</taxon>
        <taxon>Coscinodiscophyceae</taxon>
        <taxon>Thalassiosirophycidae</taxon>
        <taxon>Stephanodiscales</taxon>
        <taxon>Stephanodiscaceae</taxon>
        <taxon>Cyclotella</taxon>
    </lineage>
</organism>
<dbReference type="PANTHER" id="PTHR45690">
    <property type="entry name" value="NACHT, LRR AND PYD DOMAINS-CONTAINING PROTEIN 12"/>
    <property type="match status" value="1"/>
</dbReference>
<dbReference type="InterPro" id="IPR050637">
    <property type="entry name" value="NLRP_innate_immun_reg"/>
</dbReference>
<dbReference type="InterPro" id="IPR032675">
    <property type="entry name" value="LRR_dom_sf"/>
</dbReference>
<keyword evidence="3" id="KW-0677">Repeat</keyword>
<evidence type="ECO:0000256" key="3">
    <source>
        <dbReference type="ARBA" id="ARBA00022737"/>
    </source>
</evidence>
<proteinExistence type="predicted"/>
<dbReference type="PANTHER" id="PTHR45690:SF19">
    <property type="entry name" value="NACHT, LRR AND PYD DOMAINS-CONTAINING PROTEIN 3"/>
    <property type="match status" value="1"/>
</dbReference>
<evidence type="ECO:0000313" key="4">
    <source>
        <dbReference type="EMBL" id="KAL3798718.1"/>
    </source>
</evidence>
<dbReference type="GO" id="GO:0005737">
    <property type="term" value="C:cytoplasm"/>
    <property type="evidence" value="ECO:0007669"/>
    <property type="project" value="UniProtKB-SubCell"/>
</dbReference>
<comment type="caution">
    <text evidence="4">The sequence shown here is derived from an EMBL/GenBank/DDBJ whole genome shotgun (WGS) entry which is preliminary data.</text>
</comment>
<evidence type="ECO:0000256" key="1">
    <source>
        <dbReference type="ARBA" id="ARBA00004496"/>
    </source>
</evidence>
<reference evidence="4 5" key="1">
    <citation type="journal article" date="2020" name="G3 (Bethesda)">
        <title>Improved Reference Genome for Cyclotella cryptica CCMP332, a Model for Cell Wall Morphogenesis, Salinity Adaptation, and Lipid Production in Diatoms (Bacillariophyta).</title>
        <authorList>
            <person name="Roberts W.R."/>
            <person name="Downey K.M."/>
            <person name="Ruck E.C."/>
            <person name="Traller J.C."/>
            <person name="Alverson A.J."/>
        </authorList>
    </citation>
    <scope>NUCLEOTIDE SEQUENCE [LARGE SCALE GENOMIC DNA]</scope>
    <source>
        <strain evidence="4 5">CCMP332</strain>
    </source>
</reference>
<name>A0ABD3QFR8_9STRA</name>
<dbReference type="SUPFAM" id="SSF52047">
    <property type="entry name" value="RNI-like"/>
    <property type="match status" value="1"/>
</dbReference>
<protein>
    <submittedName>
        <fullName evidence="4">Uncharacterized protein</fullName>
    </submittedName>
</protein>
<keyword evidence="5" id="KW-1185">Reference proteome</keyword>
<sequence>MSDSLSYSYYIYHMLKHIENSSVGILTIDQDDLKHFRIWEELGTVGRMIGNVVEEITMENHRGLDSLISGISEEEMEEFYAGIAQGLSIKEIEFSNCHVSGHILKLFDTENVDVLRFRNCKMTSQTTGAIRRRPRLKILEFEGEIEFEDVDDSANFIPLNNKYDLEVIYIRNLRMNELGLLALVDLTSDLISNTLSLKFFECGDEVLWQLRPFLVNSSSLQEMEFCCNEGTVMTEEGWQVVSDVLSSPVTALTSLIMSSGNMHVESAVALASGLACNATLEYIEFTTVGVVAAGWPSIMSALQNPNLRLKDIRVADIPTMNDEVLTSLVDVLISKRDSIERFDVVDCHEITAAGWLALSAAFVTPMPNLWKLGMGNANFDDDATVALARVLNNIPSMTYLSLRWAIITTTGWGALSKSLCDTSSADAIRKSHHTLDSIENYCKRPPSINMLLDMNRKCRGNPSNAARLKMVQYSDKINIECLVDDEPELQTKLVPGVLSWLGENPQKQTALFHFIRNHVSLFESASKDCSRDIVAKKSSLNRVSKRKHGLIC</sequence>
<evidence type="ECO:0000313" key="5">
    <source>
        <dbReference type="Proteomes" id="UP001516023"/>
    </source>
</evidence>
<evidence type="ECO:0000256" key="2">
    <source>
        <dbReference type="ARBA" id="ARBA00022490"/>
    </source>
</evidence>
<dbReference type="EMBL" id="JABMIG020000044">
    <property type="protein sequence ID" value="KAL3798718.1"/>
    <property type="molecule type" value="Genomic_DNA"/>
</dbReference>